<name>A0A8J4FXR9_9CHLO</name>
<comment type="caution">
    <text evidence="3">The sequence shown here is derived from an EMBL/GenBank/DDBJ whole genome shotgun (WGS) entry which is preliminary data.</text>
</comment>
<sequence length="147" mass="15651">MSVLTCVDQCRQDGMVSFLRRRPGYLKPKSSDQISGLDAVNYGCRCSDKGTKRKEDPALLASEGPPSGSCAMPAKVGGFKMTPPLPLLYKYELPLMLTLPRRPLLPMVISSAGDKGDCAIGTAVDPTIASVFAADAICVSNRPWSSA</sequence>
<dbReference type="Proteomes" id="UP000747110">
    <property type="component" value="Unassembled WGS sequence"/>
</dbReference>
<gene>
    <name evidence="2" type="ORF">Vretifemale_10585</name>
    <name evidence="3" type="ORF">Vretimale_740</name>
</gene>
<dbReference type="EMBL" id="BNCQ01000002">
    <property type="protein sequence ID" value="GIL94782.1"/>
    <property type="molecule type" value="Genomic_DNA"/>
</dbReference>
<evidence type="ECO:0000313" key="4">
    <source>
        <dbReference type="Proteomes" id="UP000722791"/>
    </source>
</evidence>
<dbReference type="AlphaFoldDB" id="A0A8J4FXR9"/>
<accession>A0A8J4FXR9</accession>
<evidence type="ECO:0000313" key="3">
    <source>
        <dbReference type="EMBL" id="GIL94782.1"/>
    </source>
</evidence>
<dbReference type="EMBL" id="BNCP01000021">
    <property type="protein sequence ID" value="GIL81564.1"/>
    <property type="molecule type" value="Genomic_DNA"/>
</dbReference>
<keyword evidence="5" id="KW-1185">Reference proteome</keyword>
<evidence type="ECO:0000313" key="5">
    <source>
        <dbReference type="Proteomes" id="UP000747110"/>
    </source>
</evidence>
<proteinExistence type="predicted"/>
<evidence type="ECO:0000313" key="2">
    <source>
        <dbReference type="EMBL" id="GIL81564.1"/>
    </source>
</evidence>
<protein>
    <submittedName>
        <fullName evidence="3">Uncharacterized protein</fullName>
    </submittedName>
</protein>
<organism evidence="3 4">
    <name type="scientific">Volvox reticuliferus</name>
    <dbReference type="NCBI Taxonomy" id="1737510"/>
    <lineage>
        <taxon>Eukaryota</taxon>
        <taxon>Viridiplantae</taxon>
        <taxon>Chlorophyta</taxon>
        <taxon>core chlorophytes</taxon>
        <taxon>Chlorophyceae</taxon>
        <taxon>CS clade</taxon>
        <taxon>Chlamydomonadales</taxon>
        <taxon>Volvocaceae</taxon>
        <taxon>Volvox</taxon>
    </lineage>
</organism>
<feature type="region of interest" description="Disordered" evidence="1">
    <location>
        <begin position="49"/>
        <end position="68"/>
    </location>
</feature>
<evidence type="ECO:0000256" key="1">
    <source>
        <dbReference type="SAM" id="MobiDB-lite"/>
    </source>
</evidence>
<dbReference type="Proteomes" id="UP000722791">
    <property type="component" value="Unassembled WGS sequence"/>
</dbReference>
<reference evidence="3" key="1">
    <citation type="journal article" date="2021" name="Proc. Natl. Acad. Sci. U.S.A.">
        <title>Three genomes in the algal genus Volvox reveal the fate of a haploid sex-determining region after a transition to homothallism.</title>
        <authorList>
            <person name="Yamamoto K."/>
            <person name="Hamaji T."/>
            <person name="Kawai-Toyooka H."/>
            <person name="Matsuzaki R."/>
            <person name="Takahashi F."/>
            <person name="Nishimura Y."/>
            <person name="Kawachi M."/>
            <person name="Noguchi H."/>
            <person name="Minakuchi Y."/>
            <person name="Umen J.G."/>
            <person name="Toyoda A."/>
            <person name="Nozaki H."/>
        </authorList>
    </citation>
    <scope>NUCLEOTIDE SEQUENCE</scope>
    <source>
        <strain evidence="3">NIES-3785</strain>
        <strain evidence="2">NIES-3786</strain>
    </source>
</reference>